<dbReference type="Ensembl" id="ENSCCRT00010049678.1">
    <property type="protein sequence ID" value="ENSCCRP00010045340.1"/>
    <property type="gene ID" value="ENSCCRG00010019163.1"/>
</dbReference>
<reference evidence="2" key="2">
    <citation type="submission" date="2025-09" db="UniProtKB">
        <authorList>
            <consortium name="Ensembl"/>
        </authorList>
    </citation>
    <scope>IDENTIFICATION</scope>
</reference>
<accession>A0A8C1QJM1</accession>
<dbReference type="PANTHER" id="PTHR22529">
    <property type="entry name" value="EPITHELIAL-STROMAL INTERACTION PROTEIN 1"/>
    <property type="match status" value="1"/>
</dbReference>
<protein>
    <submittedName>
        <fullName evidence="2">Epithelial stromal interaction 1</fullName>
    </submittedName>
</protein>
<feature type="compositionally biased region" description="Low complexity" evidence="1">
    <location>
        <begin position="60"/>
        <end position="78"/>
    </location>
</feature>
<feature type="region of interest" description="Disordered" evidence="1">
    <location>
        <begin position="1"/>
        <end position="99"/>
    </location>
</feature>
<evidence type="ECO:0000313" key="2">
    <source>
        <dbReference type="Ensembl" id="ENSCCRP00010045340.1"/>
    </source>
</evidence>
<evidence type="ECO:0000313" key="3">
    <source>
        <dbReference type="Proteomes" id="UP000694427"/>
    </source>
</evidence>
<feature type="compositionally biased region" description="Acidic residues" evidence="1">
    <location>
        <begin position="134"/>
        <end position="143"/>
    </location>
</feature>
<feature type="compositionally biased region" description="Polar residues" evidence="1">
    <location>
        <begin position="123"/>
        <end position="132"/>
    </location>
</feature>
<reference evidence="2" key="1">
    <citation type="submission" date="2025-08" db="UniProtKB">
        <authorList>
            <consortium name="Ensembl"/>
        </authorList>
    </citation>
    <scope>IDENTIFICATION</scope>
</reference>
<dbReference type="PANTHER" id="PTHR22529:SF1">
    <property type="entry name" value="EPITHELIAL-STROMAL INTERACTION PROTEIN 1"/>
    <property type="match status" value="1"/>
</dbReference>
<dbReference type="InterPro" id="IPR026185">
    <property type="entry name" value="EPSTI1"/>
</dbReference>
<sequence length="255" mass="29907">MDQKKRQAEEEENEKKKALQREKATKLEMRKKQEDEQRQKLYQDDKQMKTEEFLQRMERSSSSVSMAASSSIPASSWAEILEEKQKQQEEDRKRRTEADHRRVNMAFLDRLEAGSSGRVPEPMTQTPESTNVWLDDDDDDEPQDTALSTVPNPSELHTDSEEENALVWSISVWFSVGSRCRCLRNRLAEALRWSRVLPPCLSCSMNQMNQQGDCGHMWTLMKLQNRFPYYELDMLEEIIKQCNGNYQQAYELLDV</sequence>
<proteinExistence type="predicted"/>
<keyword evidence="3" id="KW-1185">Reference proteome</keyword>
<evidence type="ECO:0000256" key="1">
    <source>
        <dbReference type="SAM" id="MobiDB-lite"/>
    </source>
</evidence>
<organism evidence="2 3">
    <name type="scientific">Cyprinus carpio</name>
    <name type="common">Common carp</name>
    <dbReference type="NCBI Taxonomy" id="7962"/>
    <lineage>
        <taxon>Eukaryota</taxon>
        <taxon>Metazoa</taxon>
        <taxon>Chordata</taxon>
        <taxon>Craniata</taxon>
        <taxon>Vertebrata</taxon>
        <taxon>Euteleostomi</taxon>
        <taxon>Actinopterygii</taxon>
        <taxon>Neopterygii</taxon>
        <taxon>Teleostei</taxon>
        <taxon>Ostariophysi</taxon>
        <taxon>Cypriniformes</taxon>
        <taxon>Cyprinidae</taxon>
        <taxon>Cyprininae</taxon>
        <taxon>Cyprinus</taxon>
    </lineage>
</organism>
<feature type="region of interest" description="Disordered" evidence="1">
    <location>
        <begin position="113"/>
        <end position="161"/>
    </location>
</feature>
<dbReference type="AlphaFoldDB" id="A0A8C1QJM1"/>
<feature type="compositionally biased region" description="Basic and acidic residues" evidence="1">
    <location>
        <begin position="81"/>
        <end position="99"/>
    </location>
</feature>
<name>A0A8C1QJM1_CYPCA</name>
<dbReference type="Proteomes" id="UP000694427">
    <property type="component" value="Unplaced"/>
</dbReference>
<feature type="compositionally biased region" description="Basic and acidic residues" evidence="1">
    <location>
        <begin position="1"/>
        <end position="59"/>
    </location>
</feature>